<dbReference type="PANTHER" id="PTHR24095:SF14">
    <property type="entry name" value="ACETYL-COENZYME A SYNTHETASE 1"/>
    <property type="match status" value="1"/>
</dbReference>
<name>A0A7S1X7K2_9CHLO</name>
<dbReference type="FunFam" id="3.40.50.12780:FF:000001">
    <property type="entry name" value="Acetyl-coenzyme A synthetase"/>
    <property type="match status" value="1"/>
</dbReference>
<keyword evidence="3 5" id="KW-0547">Nucleotide-binding</keyword>
<reference evidence="9" key="1">
    <citation type="submission" date="2021-01" db="EMBL/GenBank/DDBJ databases">
        <authorList>
            <person name="Corre E."/>
            <person name="Pelletier E."/>
            <person name="Niang G."/>
            <person name="Scheremetjew M."/>
            <person name="Finn R."/>
            <person name="Kale V."/>
            <person name="Holt S."/>
            <person name="Cochrane G."/>
            <person name="Meng A."/>
            <person name="Brown T."/>
            <person name="Cohen L."/>
        </authorList>
    </citation>
    <scope>NUCLEOTIDE SEQUENCE</scope>
    <source>
        <strain evidence="9">PLY429</strain>
    </source>
</reference>
<sequence length="730" mass="80110">MVASAATASAAVASAPSALPRNSATRRGILLPGHHVGRPALLASKSHRAAGGRSARLNVSATASQSQAPLSHESWAASVGSFEIQQPDAHCDSKEQYLEMYNRSVEDPDGFWGDIAKEFYWETPFEEKHMDYNFDMSKGPVHASWFKGGRTNICYNALDRHVEAGRGGDVAFFWEGNEVGEDAVWTFSMVQDEVCRVANWLKSVGVKKGDAVAVYMPMLAELPIAMLACARVGAVHSVVFGGFSAESVASRVVDCKAKAVLTCSAVMRGKKKIGLKQIVDDALELASADGNTVEHVLCLSNERAQTREETNWVEGRDVWWQDAIPGLSTECPCEWMEAEDPLFLLYTSGSTGKPKGVLHTTGGYMVYAATTSKYVFDLHPNDVYFCTADCGWITGHTYLAYGPMLNGVSQVVFEGVPSYPDASRFWAIIDKYSVTQFYTAPTAIRALMREGDVWTAPFMLNTLRVLGTVGEPINPEAWRWYHEVIGKGIVPIVDTWWQTETGGHMITPLPSAWKEKPGSATLPFFGSVPAILDDQGKELEGAAEGLLCMKQAWPSTIRGIYGDQERYENTYFSMFKGYYFSGDGARRDEDGYYWITGRVDDVINVSGHRIGTAEVESALVRHKACAEAAVVAYEHPIKGQGIYAYVTLMQGRDPSEDLRKSLVMAVREQIGAFAAPDVIHWAPGLPKTRSGKIMRRVLRKIAAQEEDQLGDTSTLADPGVVDTLLELRGK</sequence>
<organism evidence="9">
    <name type="scientific">Tetraselmis chuii</name>
    <dbReference type="NCBI Taxonomy" id="63592"/>
    <lineage>
        <taxon>Eukaryota</taxon>
        <taxon>Viridiplantae</taxon>
        <taxon>Chlorophyta</taxon>
        <taxon>core chlorophytes</taxon>
        <taxon>Chlorodendrophyceae</taxon>
        <taxon>Chlorodendrales</taxon>
        <taxon>Chlorodendraceae</taxon>
        <taxon>Tetraselmis</taxon>
    </lineage>
</organism>
<proteinExistence type="inferred from homology"/>
<dbReference type="InterPro" id="IPR045851">
    <property type="entry name" value="AMP-bd_C_sf"/>
</dbReference>
<evidence type="ECO:0000256" key="2">
    <source>
        <dbReference type="ARBA" id="ARBA00022598"/>
    </source>
</evidence>
<dbReference type="Pfam" id="PF00501">
    <property type="entry name" value="AMP-binding"/>
    <property type="match status" value="1"/>
</dbReference>
<dbReference type="InterPro" id="IPR020845">
    <property type="entry name" value="AMP-binding_CS"/>
</dbReference>
<dbReference type="CDD" id="cd05966">
    <property type="entry name" value="ACS"/>
    <property type="match status" value="1"/>
</dbReference>
<keyword evidence="2 5" id="KW-0436">Ligase</keyword>
<feature type="domain" description="Acetyl-coenzyme A synthetase N-terminal" evidence="8">
    <location>
        <begin position="97"/>
        <end position="157"/>
    </location>
</feature>
<dbReference type="GO" id="GO:0005524">
    <property type="term" value="F:ATP binding"/>
    <property type="evidence" value="ECO:0007669"/>
    <property type="project" value="UniProtKB-UniRule"/>
</dbReference>
<keyword evidence="4 5" id="KW-0067">ATP-binding</keyword>
<comment type="similarity">
    <text evidence="1 5">Belongs to the ATP-dependent AMP-binding enzyme family.</text>
</comment>
<dbReference type="InterPro" id="IPR000873">
    <property type="entry name" value="AMP-dep_synth/lig_dom"/>
</dbReference>
<evidence type="ECO:0000256" key="4">
    <source>
        <dbReference type="ARBA" id="ARBA00022840"/>
    </source>
</evidence>
<dbReference type="NCBIfam" id="TIGR02188">
    <property type="entry name" value="Ac_CoA_lig_AcsA"/>
    <property type="match status" value="1"/>
</dbReference>
<dbReference type="NCBIfam" id="NF001208">
    <property type="entry name" value="PRK00174.1"/>
    <property type="match status" value="1"/>
</dbReference>
<dbReference type="InterPro" id="IPR025110">
    <property type="entry name" value="AMP-bd_C"/>
</dbReference>
<feature type="domain" description="AMP-binding enzyme C-terminal" evidence="7">
    <location>
        <begin position="614"/>
        <end position="692"/>
    </location>
</feature>
<dbReference type="GO" id="GO:0003987">
    <property type="term" value="F:acetate-CoA ligase activity"/>
    <property type="evidence" value="ECO:0007669"/>
    <property type="project" value="UniProtKB-UniRule"/>
</dbReference>
<evidence type="ECO:0000259" key="8">
    <source>
        <dbReference type="Pfam" id="PF16177"/>
    </source>
</evidence>
<feature type="domain" description="AMP-dependent synthetase/ligase" evidence="6">
    <location>
        <begin position="165"/>
        <end position="552"/>
    </location>
</feature>
<dbReference type="Gene3D" id="3.40.50.12780">
    <property type="entry name" value="N-terminal domain of ligase-like"/>
    <property type="match status" value="1"/>
</dbReference>
<dbReference type="PANTHER" id="PTHR24095">
    <property type="entry name" value="ACETYL-COENZYME A SYNTHETASE"/>
    <property type="match status" value="1"/>
</dbReference>
<dbReference type="Gene3D" id="3.30.300.30">
    <property type="match status" value="1"/>
</dbReference>
<evidence type="ECO:0000259" key="6">
    <source>
        <dbReference type="Pfam" id="PF00501"/>
    </source>
</evidence>
<protein>
    <recommendedName>
        <fullName evidence="5">Acetyl-coenzyme A synthetase</fullName>
        <ecNumber evidence="5">6.2.1.1</ecNumber>
    </recommendedName>
</protein>
<dbReference type="GO" id="GO:0016208">
    <property type="term" value="F:AMP binding"/>
    <property type="evidence" value="ECO:0007669"/>
    <property type="project" value="InterPro"/>
</dbReference>
<dbReference type="Pfam" id="PF16177">
    <property type="entry name" value="ACAS_N"/>
    <property type="match status" value="1"/>
</dbReference>
<evidence type="ECO:0000256" key="5">
    <source>
        <dbReference type="RuleBase" id="RU361147"/>
    </source>
</evidence>
<gene>
    <name evidence="9" type="ORF">TCHU04912_LOCUS17056</name>
</gene>
<evidence type="ECO:0000256" key="3">
    <source>
        <dbReference type="ARBA" id="ARBA00022741"/>
    </source>
</evidence>
<dbReference type="AlphaFoldDB" id="A0A7S1X7K2"/>
<dbReference type="PROSITE" id="PS00455">
    <property type="entry name" value="AMP_BINDING"/>
    <property type="match status" value="1"/>
</dbReference>
<evidence type="ECO:0000259" key="7">
    <source>
        <dbReference type="Pfam" id="PF13193"/>
    </source>
</evidence>
<dbReference type="EMBL" id="HBGG01032643">
    <property type="protein sequence ID" value="CAD9214816.1"/>
    <property type="molecule type" value="Transcribed_RNA"/>
</dbReference>
<dbReference type="InterPro" id="IPR032387">
    <property type="entry name" value="ACAS_N"/>
</dbReference>
<dbReference type="FunFam" id="3.30.300.30:FF:000004">
    <property type="entry name" value="Acetyl-coenzyme A synthetase"/>
    <property type="match status" value="1"/>
</dbReference>
<dbReference type="InterPro" id="IPR042099">
    <property type="entry name" value="ANL_N_sf"/>
</dbReference>
<evidence type="ECO:0000313" key="9">
    <source>
        <dbReference type="EMBL" id="CAD9214816.1"/>
    </source>
</evidence>
<comment type="catalytic activity">
    <reaction evidence="5">
        <text>acetate + ATP + CoA = acetyl-CoA + AMP + diphosphate</text>
        <dbReference type="Rhea" id="RHEA:23176"/>
        <dbReference type="ChEBI" id="CHEBI:30089"/>
        <dbReference type="ChEBI" id="CHEBI:30616"/>
        <dbReference type="ChEBI" id="CHEBI:33019"/>
        <dbReference type="ChEBI" id="CHEBI:57287"/>
        <dbReference type="ChEBI" id="CHEBI:57288"/>
        <dbReference type="ChEBI" id="CHEBI:456215"/>
        <dbReference type="EC" id="6.2.1.1"/>
    </reaction>
</comment>
<dbReference type="GO" id="GO:0019427">
    <property type="term" value="P:acetyl-CoA biosynthetic process from acetate"/>
    <property type="evidence" value="ECO:0007669"/>
    <property type="project" value="InterPro"/>
</dbReference>
<dbReference type="InterPro" id="IPR011904">
    <property type="entry name" value="Ac_CoA_lig"/>
</dbReference>
<dbReference type="SUPFAM" id="SSF56801">
    <property type="entry name" value="Acetyl-CoA synthetase-like"/>
    <property type="match status" value="1"/>
</dbReference>
<accession>A0A7S1X7K2</accession>
<evidence type="ECO:0000256" key="1">
    <source>
        <dbReference type="ARBA" id="ARBA00006432"/>
    </source>
</evidence>
<dbReference type="EC" id="6.2.1.1" evidence="5"/>
<dbReference type="Pfam" id="PF13193">
    <property type="entry name" value="AMP-binding_C"/>
    <property type="match status" value="1"/>
</dbReference>